<dbReference type="GO" id="GO:0003676">
    <property type="term" value="F:nucleic acid binding"/>
    <property type="evidence" value="ECO:0007669"/>
    <property type="project" value="InterPro"/>
</dbReference>
<dbReference type="AlphaFoldDB" id="A0A5C2S1B3"/>
<dbReference type="Pfam" id="PF13358">
    <property type="entry name" value="DDE_3"/>
    <property type="match status" value="1"/>
</dbReference>
<evidence type="ECO:0000259" key="1">
    <source>
        <dbReference type="Pfam" id="PF13358"/>
    </source>
</evidence>
<dbReference type="PANTHER" id="PTHR46564">
    <property type="entry name" value="TRANSPOSASE"/>
    <property type="match status" value="1"/>
</dbReference>
<dbReference type="Gene3D" id="3.30.420.10">
    <property type="entry name" value="Ribonuclease H-like superfamily/Ribonuclease H"/>
    <property type="match status" value="1"/>
</dbReference>
<gene>
    <name evidence="2" type="ORF">L227DRAFT_476050</name>
</gene>
<keyword evidence="3" id="KW-1185">Reference proteome</keyword>
<proteinExistence type="predicted"/>
<accession>A0A5C2S1B3</accession>
<dbReference type="InterPro" id="IPR036397">
    <property type="entry name" value="RNaseH_sf"/>
</dbReference>
<evidence type="ECO:0000313" key="2">
    <source>
        <dbReference type="EMBL" id="RPD57202.1"/>
    </source>
</evidence>
<feature type="non-terminal residue" evidence="2">
    <location>
        <position position="1"/>
    </location>
</feature>
<dbReference type="STRING" id="1328759.A0A5C2S1B3"/>
<protein>
    <recommendedName>
        <fullName evidence="1">Tc1-like transposase DDE domain-containing protein</fullName>
    </recommendedName>
</protein>
<dbReference type="SUPFAM" id="SSF46689">
    <property type="entry name" value="Homeodomain-like"/>
    <property type="match status" value="1"/>
</dbReference>
<dbReference type="Pfam" id="PF13384">
    <property type="entry name" value="HTH_23"/>
    <property type="match status" value="1"/>
</dbReference>
<sequence length="229" mass="26167">ISEDMKECAIQLWEAGWDEDDICTTLDVSRASLYRWRKLFSELGDVVHPPSPLRGRKRLVTRAAVKGMRTLLHTHPDTYLDELVWWLGRHCDIVISRSALHACLQEVGLTHKHLQKLAAERDEELQADKNDHTTCRRRGYAMAGERAEITDVFVRGDRYSLAAAITKDGYIATRALLGSYDSDQFYDFIVEEVLPQMGRWPLEPRSVLVVDNCRIHHNEALVDAVRNAG</sequence>
<feature type="domain" description="Tc1-like transposase DDE" evidence="1">
    <location>
        <begin position="131"/>
        <end position="227"/>
    </location>
</feature>
<dbReference type="Proteomes" id="UP000313359">
    <property type="component" value="Unassembled WGS sequence"/>
</dbReference>
<name>A0A5C2S1B3_9APHY</name>
<dbReference type="EMBL" id="ML122282">
    <property type="protein sequence ID" value="RPD57202.1"/>
    <property type="molecule type" value="Genomic_DNA"/>
</dbReference>
<organism evidence="2 3">
    <name type="scientific">Lentinus tigrinus ALCF2SS1-6</name>
    <dbReference type="NCBI Taxonomy" id="1328759"/>
    <lineage>
        <taxon>Eukaryota</taxon>
        <taxon>Fungi</taxon>
        <taxon>Dikarya</taxon>
        <taxon>Basidiomycota</taxon>
        <taxon>Agaricomycotina</taxon>
        <taxon>Agaricomycetes</taxon>
        <taxon>Polyporales</taxon>
        <taxon>Polyporaceae</taxon>
        <taxon>Lentinus</taxon>
    </lineage>
</organism>
<reference evidence="2" key="1">
    <citation type="journal article" date="2018" name="Genome Biol. Evol.">
        <title>Genomics and development of Lentinus tigrinus, a white-rot wood-decaying mushroom with dimorphic fruiting bodies.</title>
        <authorList>
            <person name="Wu B."/>
            <person name="Xu Z."/>
            <person name="Knudson A."/>
            <person name="Carlson A."/>
            <person name="Chen N."/>
            <person name="Kovaka S."/>
            <person name="LaButti K."/>
            <person name="Lipzen A."/>
            <person name="Pennachio C."/>
            <person name="Riley R."/>
            <person name="Schakwitz W."/>
            <person name="Umezawa K."/>
            <person name="Ohm R.A."/>
            <person name="Grigoriev I.V."/>
            <person name="Nagy L.G."/>
            <person name="Gibbons J."/>
            <person name="Hibbett D."/>
        </authorList>
    </citation>
    <scope>NUCLEOTIDE SEQUENCE [LARGE SCALE GENOMIC DNA]</scope>
    <source>
        <strain evidence="2">ALCF2SS1-6</strain>
    </source>
</reference>
<feature type="non-terminal residue" evidence="2">
    <location>
        <position position="229"/>
    </location>
</feature>
<dbReference type="InterPro" id="IPR009057">
    <property type="entry name" value="Homeodomain-like_sf"/>
</dbReference>
<evidence type="ECO:0000313" key="3">
    <source>
        <dbReference type="Proteomes" id="UP000313359"/>
    </source>
</evidence>
<dbReference type="InterPro" id="IPR038717">
    <property type="entry name" value="Tc1-like_DDE_dom"/>
</dbReference>
<dbReference type="PANTHER" id="PTHR46564:SF1">
    <property type="entry name" value="TRANSPOSASE"/>
    <property type="match status" value="1"/>
</dbReference>
<dbReference type="OrthoDB" id="2266637at2759"/>